<dbReference type="Proteomes" id="UP000054558">
    <property type="component" value="Unassembled WGS sequence"/>
</dbReference>
<sequence>MPSLSQTPGWWVTLREGTGRTIVQISPTGQQTLFAQINTGEPVGLSTALVVLQSGWVIVGNTPTIDGTSATVMRGSIFVLDAFGSVRAELKNNFINGPWGATVADFGGSASLFVSNVIAPANGTIVRWSLNNIRSADDPRNRPPQLTNPNIVANNIGAALDPAAVVIGPVGLGYANNQLFVSDEVHNRVLQFNNVIVGNLNPNPVVVTSDNALQQPIGLTLTPNQNQALIVNNLNGNLVDFTIPARGVQLATATVSNFGARSLFGLAATINQFGQRKVYFVNDGDNTLNVLQ</sequence>
<reference evidence="1 2" key="1">
    <citation type="journal article" date="2014" name="Nat. Commun.">
        <title>Klebsormidium flaccidum genome reveals primary factors for plant terrestrial adaptation.</title>
        <authorList>
            <person name="Hori K."/>
            <person name="Maruyama F."/>
            <person name="Fujisawa T."/>
            <person name="Togashi T."/>
            <person name="Yamamoto N."/>
            <person name="Seo M."/>
            <person name="Sato S."/>
            <person name="Yamada T."/>
            <person name="Mori H."/>
            <person name="Tajima N."/>
            <person name="Moriyama T."/>
            <person name="Ikeuchi M."/>
            <person name="Watanabe M."/>
            <person name="Wada H."/>
            <person name="Kobayashi K."/>
            <person name="Saito M."/>
            <person name="Masuda T."/>
            <person name="Sasaki-Sekimoto Y."/>
            <person name="Mashiguchi K."/>
            <person name="Awai K."/>
            <person name="Shimojima M."/>
            <person name="Masuda S."/>
            <person name="Iwai M."/>
            <person name="Nobusawa T."/>
            <person name="Narise T."/>
            <person name="Kondo S."/>
            <person name="Saito H."/>
            <person name="Sato R."/>
            <person name="Murakawa M."/>
            <person name="Ihara Y."/>
            <person name="Oshima-Yamada Y."/>
            <person name="Ohtaka K."/>
            <person name="Satoh M."/>
            <person name="Sonobe K."/>
            <person name="Ishii M."/>
            <person name="Ohtani R."/>
            <person name="Kanamori-Sato M."/>
            <person name="Honoki R."/>
            <person name="Miyazaki D."/>
            <person name="Mochizuki H."/>
            <person name="Umetsu J."/>
            <person name="Higashi K."/>
            <person name="Shibata D."/>
            <person name="Kamiya Y."/>
            <person name="Sato N."/>
            <person name="Nakamura Y."/>
            <person name="Tabata S."/>
            <person name="Ida S."/>
            <person name="Kurokawa K."/>
            <person name="Ohta H."/>
        </authorList>
    </citation>
    <scope>NUCLEOTIDE SEQUENCE [LARGE SCALE GENOMIC DNA]</scope>
    <source>
        <strain evidence="1 2">NIES-2285</strain>
    </source>
</reference>
<evidence type="ECO:0000313" key="1">
    <source>
        <dbReference type="EMBL" id="GAQ81323.1"/>
    </source>
</evidence>
<evidence type="ECO:0008006" key="3">
    <source>
        <dbReference type="Google" id="ProtNLM"/>
    </source>
</evidence>
<name>A0A1Y1HT84_KLENI</name>
<dbReference type="OMA" id="PWDMTVI"/>
<keyword evidence="2" id="KW-1185">Reference proteome</keyword>
<dbReference type="SUPFAM" id="SSF101898">
    <property type="entry name" value="NHL repeat"/>
    <property type="match status" value="1"/>
</dbReference>
<dbReference type="EMBL" id="DF237026">
    <property type="protein sequence ID" value="GAQ81323.1"/>
    <property type="molecule type" value="Genomic_DNA"/>
</dbReference>
<protein>
    <recommendedName>
        <fullName evidence="3">NHL repeat containing protein</fullName>
    </recommendedName>
</protein>
<accession>A0A1Y1HT84</accession>
<gene>
    <name evidence="1" type="ORF">KFL_000770160</name>
</gene>
<proteinExistence type="predicted"/>
<evidence type="ECO:0000313" key="2">
    <source>
        <dbReference type="Proteomes" id="UP000054558"/>
    </source>
</evidence>
<dbReference type="AlphaFoldDB" id="A0A1Y1HT84"/>
<organism evidence="1 2">
    <name type="scientific">Klebsormidium nitens</name>
    <name type="common">Green alga</name>
    <name type="synonym">Ulothrix nitens</name>
    <dbReference type="NCBI Taxonomy" id="105231"/>
    <lineage>
        <taxon>Eukaryota</taxon>
        <taxon>Viridiplantae</taxon>
        <taxon>Streptophyta</taxon>
        <taxon>Klebsormidiophyceae</taxon>
        <taxon>Klebsormidiales</taxon>
        <taxon>Klebsormidiaceae</taxon>
        <taxon>Klebsormidium</taxon>
    </lineage>
</organism>